<proteinExistence type="predicted"/>
<evidence type="ECO:0000313" key="2">
    <source>
        <dbReference type="EMBL" id="OEU14544.1"/>
    </source>
</evidence>
<dbReference type="AlphaFoldDB" id="A0A1E7F8T9"/>
<dbReference type="EMBL" id="KV784360">
    <property type="protein sequence ID" value="OEU14544.1"/>
    <property type="molecule type" value="Genomic_DNA"/>
</dbReference>
<organism evidence="2 3">
    <name type="scientific">Fragilariopsis cylindrus CCMP1102</name>
    <dbReference type="NCBI Taxonomy" id="635003"/>
    <lineage>
        <taxon>Eukaryota</taxon>
        <taxon>Sar</taxon>
        <taxon>Stramenopiles</taxon>
        <taxon>Ochrophyta</taxon>
        <taxon>Bacillariophyta</taxon>
        <taxon>Bacillariophyceae</taxon>
        <taxon>Bacillariophycidae</taxon>
        <taxon>Bacillariales</taxon>
        <taxon>Bacillariaceae</taxon>
        <taxon>Fragilariopsis</taxon>
    </lineage>
</organism>
<reference evidence="2 3" key="1">
    <citation type="submission" date="2016-09" db="EMBL/GenBank/DDBJ databases">
        <title>Extensive genetic diversity and differential bi-allelic expression allows diatom success in the polar Southern Ocean.</title>
        <authorList>
            <consortium name="DOE Joint Genome Institute"/>
            <person name="Mock T."/>
            <person name="Otillar R.P."/>
            <person name="Strauss J."/>
            <person name="Dupont C."/>
            <person name="Frickenhaus S."/>
            <person name="Maumus F."/>
            <person name="Mcmullan M."/>
            <person name="Sanges R."/>
            <person name="Schmutz J."/>
            <person name="Toseland A."/>
            <person name="Valas R."/>
            <person name="Veluchamy A."/>
            <person name="Ward B.J."/>
            <person name="Allen A."/>
            <person name="Barry K."/>
            <person name="Falciatore A."/>
            <person name="Ferrante M."/>
            <person name="Fortunato A.E."/>
            <person name="Gloeckner G."/>
            <person name="Gruber A."/>
            <person name="Hipkin R."/>
            <person name="Janech M."/>
            <person name="Kroth P."/>
            <person name="Leese F."/>
            <person name="Lindquist E."/>
            <person name="Lyon B.R."/>
            <person name="Martin J."/>
            <person name="Mayer C."/>
            <person name="Parker M."/>
            <person name="Quesneville H."/>
            <person name="Raymond J."/>
            <person name="Uhlig C."/>
            <person name="Valentin K.U."/>
            <person name="Worden A.Z."/>
            <person name="Armbrust E.V."/>
            <person name="Bowler C."/>
            <person name="Green B."/>
            <person name="Moulton V."/>
            <person name="Van Oosterhout C."/>
            <person name="Grigoriev I."/>
        </authorList>
    </citation>
    <scope>NUCLEOTIDE SEQUENCE [LARGE SCALE GENOMIC DNA]</scope>
    <source>
        <strain evidence="2 3">CCMP1102</strain>
    </source>
</reference>
<dbReference type="Gene3D" id="3.90.79.10">
    <property type="entry name" value="Nucleoside Triphosphate Pyrophosphohydrolase"/>
    <property type="match status" value="1"/>
</dbReference>
<accession>A0A1E7F8T9</accession>
<name>A0A1E7F8T9_9STRA</name>
<dbReference type="InterPro" id="IPR015797">
    <property type="entry name" value="NUDIX_hydrolase-like_dom_sf"/>
</dbReference>
<feature type="region of interest" description="Disordered" evidence="1">
    <location>
        <begin position="22"/>
        <end position="50"/>
    </location>
</feature>
<evidence type="ECO:0000256" key="1">
    <source>
        <dbReference type="SAM" id="MobiDB-lite"/>
    </source>
</evidence>
<evidence type="ECO:0000313" key="3">
    <source>
        <dbReference type="Proteomes" id="UP000095751"/>
    </source>
</evidence>
<gene>
    <name evidence="2" type="ORF">FRACYDRAFT_218566</name>
</gene>
<dbReference type="OrthoDB" id="447842at2759"/>
<dbReference type="KEGG" id="fcy:FRACYDRAFT_218566"/>
<keyword evidence="3" id="KW-1185">Reference proteome</keyword>
<dbReference type="Proteomes" id="UP000095751">
    <property type="component" value="Unassembled WGS sequence"/>
</dbReference>
<protein>
    <submittedName>
        <fullName evidence="2">Uncharacterized protein</fullName>
    </submittedName>
</protein>
<sequence>MIDHDNESPWECAKREVFEELGVGSRKTKQQIDNVIEKSSSSSSSSSNDDNETIIMKAYTLIPKQKRSVDEYNLAIGGIDDNNDQDDDADDEDWIFLGRYRSAANRGAGFAYTYLLKNAVPLLNNGGTPKFKLSTGDDEYQKI</sequence>
<dbReference type="InParanoid" id="A0A1E7F8T9"/>
<feature type="non-terminal residue" evidence="2">
    <location>
        <position position="143"/>
    </location>
</feature>
<dbReference type="SUPFAM" id="SSF55811">
    <property type="entry name" value="Nudix"/>
    <property type="match status" value="1"/>
</dbReference>